<accession>A0ABY6GPU8</accession>
<feature type="compositionally biased region" description="Basic and acidic residues" evidence="1">
    <location>
        <begin position="1"/>
        <end position="11"/>
    </location>
</feature>
<name>A0ABY6GPU8_9GAMM</name>
<evidence type="ECO:0000256" key="1">
    <source>
        <dbReference type="SAM" id="MobiDB-lite"/>
    </source>
</evidence>
<evidence type="ECO:0000313" key="2">
    <source>
        <dbReference type="EMBL" id="UYM14086.1"/>
    </source>
</evidence>
<protein>
    <submittedName>
        <fullName evidence="2">Uncharacterized protein</fullName>
    </submittedName>
</protein>
<dbReference type="EMBL" id="CP103300">
    <property type="protein sequence ID" value="UYM14086.1"/>
    <property type="molecule type" value="Genomic_DNA"/>
</dbReference>
<proteinExistence type="predicted"/>
<gene>
    <name evidence="2" type="ORF">NX720_14335</name>
</gene>
<keyword evidence="3" id="KW-1185">Reference proteome</keyword>
<feature type="region of interest" description="Disordered" evidence="1">
    <location>
        <begin position="1"/>
        <end position="60"/>
    </location>
</feature>
<organism evidence="2 3">
    <name type="scientific">Endozoicomonas euniceicola</name>
    <dbReference type="NCBI Taxonomy" id="1234143"/>
    <lineage>
        <taxon>Bacteria</taxon>
        <taxon>Pseudomonadati</taxon>
        <taxon>Pseudomonadota</taxon>
        <taxon>Gammaproteobacteria</taxon>
        <taxon>Oceanospirillales</taxon>
        <taxon>Endozoicomonadaceae</taxon>
        <taxon>Endozoicomonas</taxon>
    </lineage>
</organism>
<reference evidence="2" key="1">
    <citation type="submission" date="2022-10" db="EMBL/GenBank/DDBJ databases">
        <title>Completed Genome Sequence of two octocoral isolated bacterium, Endozoicomonas euniceicola EF212T and Endozoicomonas gorgoniicola PS125T.</title>
        <authorList>
            <person name="Chiou Y.-J."/>
            <person name="Chen Y.-H."/>
        </authorList>
    </citation>
    <scope>NUCLEOTIDE SEQUENCE</scope>
    <source>
        <strain evidence="2">EF212</strain>
    </source>
</reference>
<sequence length="693" mass="77923">MSMEAARKIDVDAYALRTPEGAQSHKSPDGATVESGTVFGRDISTQSPEEKSASLPKSSANPLCQTLEGLTITRVGHPERFVAHPDMLGLEYLEEPGLDVKEVCKRIKQVRKGRINGQYEDEGLIYCKYVRDQQSALEQLGKAVEKNPVEVIFTMERGGTCLYDFLETYIPPVSRPAVVVSTAKEMELSSARHIEKMGREVGKAFHLGYRRIGVVEVSISGMQLHAIVKKLAECIDSLSDQNVEVHCFVLRQALSKRPYDQKERETKLRKLLERNPAVHVHVVETPFLLGEDVEQYLRYGSENQHPVNLVLPDRSLWQLHSHGGTRRTLKNLVAGKYNSFVPGLCSGASEPCLIPHRTIDSADLVKTVSEEKQLCSGWEPGRCFDYILENGWDAVPDEVNGKPKLSFHVTRERISNLKHWLEAKARDIDEKFRGMAPNEYMTHCQVEFDSLEVQELKPVLLKLCSQLAYHGQLDMTATFRRHRKKLLKALPLTEKLAAPKSNTHSKTPAVTGTKSGVAKRQSIDLVKEGVSLLEAADKVINGKLTPRYDANMSNFLNNKLTIFINNLSSQIVSDDLCDTDRSKLMDILNSVKRALLPVLKSMDKSKQTVKNKKTAEELSEVVDNCLTLLGPESASETTRRCFLTMNALMQGKLCRHWEFVQTPVQARAVREAGEHYARNRPVQEEPAGVWHYF</sequence>
<dbReference type="Proteomes" id="UP001163255">
    <property type="component" value="Chromosome"/>
</dbReference>
<evidence type="ECO:0000313" key="3">
    <source>
        <dbReference type="Proteomes" id="UP001163255"/>
    </source>
</evidence>
<dbReference type="RefSeq" id="WP_262595487.1">
    <property type="nucleotide sequence ID" value="NZ_CP103300.1"/>
</dbReference>